<accession>A0A517XZU5</accession>
<reference evidence="2 3" key="1">
    <citation type="submission" date="2019-02" db="EMBL/GenBank/DDBJ databases">
        <title>Deep-cultivation of Planctomycetes and their phenomic and genomic characterization uncovers novel biology.</title>
        <authorList>
            <person name="Wiegand S."/>
            <person name="Jogler M."/>
            <person name="Boedeker C."/>
            <person name="Pinto D."/>
            <person name="Vollmers J."/>
            <person name="Rivas-Marin E."/>
            <person name="Kohn T."/>
            <person name="Peeters S.H."/>
            <person name="Heuer A."/>
            <person name="Rast P."/>
            <person name="Oberbeckmann S."/>
            <person name="Bunk B."/>
            <person name="Jeske O."/>
            <person name="Meyerdierks A."/>
            <person name="Storesund J.E."/>
            <person name="Kallscheuer N."/>
            <person name="Luecker S."/>
            <person name="Lage O.M."/>
            <person name="Pohl T."/>
            <person name="Merkel B.J."/>
            <person name="Hornburger P."/>
            <person name="Mueller R.-W."/>
            <person name="Bruemmer F."/>
            <person name="Labrenz M."/>
            <person name="Spormann A.M."/>
            <person name="Op den Camp H."/>
            <person name="Overmann J."/>
            <person name="Amann R."/>
            <person name="Jetten M.S.M."/>
            <person name="Mascher T."/>
            <person name="Medema M.H."/>
            <person name="Devos D.P."/>
            <person name="Kaster A.-K."/>
            <person name="Ovreas L."/>
            <person name="Rohde M."/>
            <person name="Galperin M.Y."/>
            <person name="Jogler C."/>
        </authorList>
    </citation>
    <scope>NUCLEOTIDE SEQUENCE [LARGE SCALE GENOMIC DNA]</scope>
    <source>
        <strain evidence="2 3">ETA_A1</strain>
    </source>
</reference>
<sequence precursor="true">MRTAAGLLAIAFAGTLAAQPGGGDREPAAKLLYGHDLSVRPGGNPDWPKAAKIGVEVFQDDGLKALVAISDAGHLAVAPSGPVGADKKSRWQTGLDLKVRKAGEPEFTQKTKAFGVEVYRDLGTNRLLYAAEGGWLALAPAPGNLTADKSPKWHHALDLKVRALDQDTFENAKKIGLEVYRDENTGGLLYVTDVGAVAATPAGPGSADVAKAKGWVPSHGLFLRVRKSDEPDFTEKTRKLPVEVLVDETTGNLLYVSETGSIAAAPPAGKAETRGVTWRAAMNLKARKAGETDFAKAAKYGVEVFQDNRTGNLVFVSETGSIAVLPAAK</sequence>
<dbReference type="OrthoDB" id="266786at2"/>
<keyword evidence="1" id="KW-0732">Signal</keyword>
<proteinExistence type="predicted"/>
<dbReference type="AlphaFoldDB" id="A0A517XZU5"/>
<protein>
    <recommendedName>
        <fullName evidence="4">Esterase-like activity of phytase family protein</fullName>
    </recommendedName>
</protein>
<dbReference type="EMBL" id="CP036273">
    <property type="protein sequence ID" value="QDU23037.1"/>
    <property type="molecule type" value="Genomic_DNA"/>
</dbReference>
<evidence type="ECO:0000313" key="2">
    <source>
        <dbReference type="EMBL" id="QDU23037.1"/>
    </source>
</evidence>
<dbReference type="RefSeq" id="WP_145243140.1">
    <property type="nucleotide sequence ID" value="NZ_CP036273.1"/>
</dbReference>
<organism evidence="2 3">
    <name type="scientific">Urbifossiella limnaea</name>
    <dbReference type="NCBI Taxonomy" id="2528023"/>
    <lineage>
        <taxon>Bacteria</taxon>
        <taxon>Pseudomonadati</taxon>
        <taxon>Planctomycetota</taxon>
        <taxon>Planctomycetia</taxon>
        <taxon>Gemmatales</taxon>
        <taxon>Gemmataceae</taxon>
        <taxon>Urbifossiella</taxon>
    </lineage>
</organism>
<dbReference type="Proteomes" id="UP000319576">
    <property type="component" value="Chromosome"/>
</dbReference>
<evidence type="ECO:0000256" key="1">
    <source>
        <dbReference type="SAM" id="SignalP"/>
    </source>
</evidence>
<feature type="chain" id="PRO_5021852276" description="Esterase-like activity of phytase family protein" evidence="1">
    <location>
        <begin position="19"/>
        <end position="329"/>
    </location>
</feature>
<evidence type="ECO:0000313" key="3">
    <source>
        <dbReference type="Proteomes" id="UP000319576"/>
    </source>
</evidence>
<evidence type="ECO:0008006" key="4">
    <source>
        <dbReference type="Google" id="ProtNLM"/>
    </source>
</evidence>
<dbReference type="KEGG" id="uli:ETAA1_50270"/>
<gene>
    <name evidence="2" type="ORF">ETAA1_50270</name>
</gene>
<keyword evidence="3" id="KW-1185">Reference proteome</keyword>
<feature type="signal peptide" evidence="1">
    <location>
        <begin position="1"/>
        <end position="18"/>
    </location>
</feature>
<name>A0A517XZU5_9BACT</name>